<protein>
    <recommendedName>
        <fullName evidence="6">Aminotransferase</fullName>
        <ecNumber evidence="6">2.6.1.-</ecNumber>
    </recommendedName>
</protein>
<dbReference type="InterPro" id="IPR015421">
    <property type="entry name" value="PyrdxlP-dep_Trfase_major"/>
</dbReference>
<sequence>MCTYRRPKLNIQLTHLQESATIKLADRVRHLQSRGRDIIGLQTGDPDFITPQPIIDVACSSMKQGMTHYSYSRGLPELRQAIADKLLQVNGVKYDPDCEILVTCGAVHAYYCALKAILNSGDNILVPDPAWMTHVNMLSITGGQAIRVPSTIENKFRPTFFEWERAITPQTIGLVINSPNNPTGSIVTEAYLNDLHHLAQVNDLYVISDEVYENIIYNDNKHLCFASLKGAKERTILINSLSKTYAMTGWRVGYLAAPAHIINEALKVSQNSITNLPPFIQCAAAFALSDDCIAHTAQQMVNVYARRRAMVMELFQKNDQPLFNLFVPQGAFYFFIDARKVAQTSTQLANILLEEASVALVPGSVFGHCGAGFLRMTIAASDENIEKGVKAIIQWSQNHE</sequence>
<dbReference type="EMBL" id="JBHPBY010000070">
    <property type="protein sequence ID" value="MFC1849992.1"/>
    <property type="molecule type" value="Genomic_DNA"/>
</dbReference>
<gene>
    <name evidence="8" type="ORF">ACFL27_07365</name>
</gene>
<dbReference type="Proteomes" id="UP001594351">
    <property type="component" value="Unassembled WGS sequence"/>
</dbReference>
<feature type="domain" description="Aminotransferase class I/classII large" evidence="7">
    <location>
        <begin position="37"/>
        <end position="392"/>
    </location>
</feature>
<dbReference type="Gene3D" id="3.40.640.10">
    <property type="entry name" value="Type I PLP-dependent aspartate aminotransferase-like (Major domain)"/>
    <property type="match status" value="1"/>
</dbReference>
<dbReference type="InterPro" id="IPR004838">
    <property type="entry name" value="NHTrfase_class1_PyrdxlP-BS"/>
</dbReference>
<dbReference type="Pfam" id="PF00155">
    <property type="entry name" value="Aminotran_1_2"/>
    <property type="match status" value="1"/>
</dbReference>
<evidence type="ECO:0000256" key="1">
    <source>
        <dbReference type="ARBA" id="ARBA00001933"/>
    </source>
</evidence>
<dbReference type="InterPro" id="IPR015422">
    <property type="entry name" value="PyrdxlP-dep_Trfase_small"/>
</dbReference>
<evidence type="ECO:0000256" key="3">
    <source>
        <dbReference type="ARBA" id="ARBA00022576"/>
    </source>
</evidence>
<keyword evidence="4 6" id="KW-0808">Transferase</keyword>
<dbReference type="PANTHER" id="PTHR46383">
    <property type="entry name" value="ASPARTATE AMINOTRANSFERASE"/>
    <property type="match status" value="1"/>
</dbReference>
<comment type="similarity">
    <text evidence="2 6">Belongs to the class-I pyridoxal-phosphate-dependent aminotransferase family.</text>
</comment>
<comment type="caution">
    <text evidence="8">The sequence shown here is derived from an EMBL/GenBank/DDBJ whole genome shotgun (WGS) entry which is preliminary data.</text>
</comment>
<organism evidence="8 9">
    <name type="scientific">candidate division CSSED10-310 bacterium</name>
    <dbReference type="NCBI Taxonomy" id="2855610"/>
    <lineage>
        <taxon>Bacteria</taxon>
        <taxon>Bacteria division CSSED10-310</taxon>
    </lineage>
</organism>
<evidence type="ECO:0000256" key="4">
    <source>
        <dbReference type="ARBA" id="ARBA00022679"/>
    </source>
</evidence>
<dbReference type="CDD" id="cd00609">
    <property type="entry name" value="AAT_like"/>
    <property type="match status" value="1"/>
</dbReference>
<evidence type="ECO:0000256" key="2">
    <source>
        <dbReference type="ARBA" id="ARBA00007441"/>
    </source>
</evidence>
<dbReference type="PROSITE" id="PS00105">
    <property type="entry name" value="AA_TRANSFER_CLASS_1"/>
    <property type="match status" value="1"/>
</dbReference>
<dbReference type="SUPFAM" id="SSF53383">
    <property type="entry name" value="PLP-dependent transferases"/>
    <property type="match status" value="1"/>
</dbReference>
<reference evidence="8 9" key="1">
    <citation type="submission" date="2024-09" db="EMBL/GenBank/DDBJ databases">
        <title>Laminarin stimulates single cell rates of sulfate reduction while oxygen inhibits transcriptomic activity in coastal marine sediment.</title>
        <authorList>
            <person name="Lindsay M."/>
            <person name="Orcutt B."/>
            <person name="Emerson D."/>
            <person name="Stepanauskas R."/>
            <person name="D'Angelo T."/>
        </authorList>
    </citation>
    <scope>NUCLEOTIDE SEQUENCE [LARGE SCALE GENOMIC DNA]</scope>
    <source>
        <strain evidence="8">SAG AM-311-K15</strain>
    </source>
</reference>
<dbReference type="PANTHER" id="PTHR46383:SF1">
    <property type="entry name" value="ASPARTATE AMINOTRANSFERASE"/>
    <property type="match status" value="1"/>
</dbReference>
<keyword evidence="9" id="KW-1185">Reference proteome</keyword>
<keyword evidence="5" id="KW-0663">Pyridoxal phosphate</keyword>
<accession>A0ABV6YUY6</accession>
<dbReference type="GO" id="GO:0008483">
    <property type="term" value="F:transaminase activity"/>
    <property type="evidence" value="ECO:0007669"/>
    <property type="project" value="UniProtKB-KW"/>
</dbReference>
<evidence type="ECO:0000313" key="8">
    <source>
        <dbReference type="EMBL" id="MFC1849992.1"/>
    </source>
</evidence>
<dbReference type="InterPro" id="IPR015424">
    <property type="entry name" value="PyrdxlP-dep_Trfase"/>
</dbReference>
<dbReference type="InterPro" id="IPR004839">
    <property type="entry name" value="Aminotransferase_I/II_large"/>
</dbReference>
<dbReference type="EC" id="2.6.1.-" evidence="6"/>
<evidence type="ECO:0000259" key="7">
    <source>
        <dbReference type="Pfam" id="PF00155"/>
    </source>
</evidence>
<evidence type="ECO:0000313" key="9">
    <source>
        <dbReference type="Proteomes" id="UP001594351"/>
    </source>
</evidence>
<proteinExistence type="inferred from homology"/>
<comment type="cofactor">
    <cofactor evidence="1 6">
        <name>pyridoxal 5'-phosphate</name>
        <dbReference type="ChEBI" id="CHEBI:597326"/>
    </cofactor>
</comment>
<dbReference type="InterPro" id="IPR050596">
    <property type="entry name" value="AspAT/PAT-like"/>
</dbReference>
<keyword evidence="3 6" id="KW-0032">Aminotransferase</keyword>
<name>A0ABV6YUY6_UNCC1</name>
<dbReference type="Gene3D" id="3.90.1150.10">
    <property type="entry name" value="Aspartate Aminotransferase, domain 1"/>
    <property type="match status" value="1"/>
</dbReference>
<evidence type="ECO:0000256" key="6">
    <source>
        <dbReference type="RuleBase" id="RU000481"/>
    </source>
</evidence>
<evidence type="ECO:0000256" key="5">
    <source>
        <dbReference type="ARBA" id="ARBA00022898"/>
    </source>
</evidence>